<gene>
    <name evidence="2" type="ORF">Nepgr_000879</name>
</gene>
<feature type="compositionally biased region" description="Basic and acidic residues" evidence="1">
    <location>
        <begin position="60"/>
        <end position="78"/>
    </location>
</feature>
<dbReference type="AlphaFoldDB" id="A0AAD3P259"/>
<dbReference type="EMBL" id="BSYO01000001">
    <property type="protein sequence ID" value="GMG99039.1"/>
    <property type="molecule type" value="Genomic_DNA"/>
</dbReference>
<comment type="caution">
    <text evidence="2">The sequence shown here is derived from an EMBL/GenBank/DDBJ whole genome shotgun (WGS) entry which is preliminary data.</text>
</comment>
<accession>A0AAD3P259</accession>
<evidence type="ECO:0000313" key="2">
    <source>
        <dbReference type="EMBL" id="GMG99039.1"/>
    </source>
</evidence>
<proteinExistence type="predicted"/>
<evidence type="ECO:0000256" key="1">
    <source>
        <dbReference type="SAM" id="MobiDB-lite"/>
    </source>
</evidence>
<sequence length="78" mass="8797">MEESIARLKETTAALQHQSESIFTTLQHHSEGYSCKIESSEHVTLLGETPLNLESSVDVPSERLQRNSTREIDELLSK</sequence>
<evidence type="ECO:0000313" key="3">
    <source>
        <dbReference type="Proteomes" id="UP001279734"/>
    </source>
</evidence>
<keyword evidence="3" id="KW-1185">Reference proteome</keyword>
<reference evidence="2" key="1">
    <citation type="submission" date="2023-05" db="EMBL/GenBank/DDBJ databases">
        <title>Nepenthes gracilis genome sequencing.</title>
        <authorList>
            <person name="Fukushima K."/>
        </authorList>
    </citation>
    <scope>NUCLEOTIDE SEQUENCE</scope>
    <source>
        <strain evidence="2">SING2019-196</strain>
    </source>
</reference>
<feature type="region of interest" description="Disordered" evidence="1">
    <location>
        <begin position="57"/>
        <end position="78"/>
    </location>
</feature>
<name>A0AAD3P259_NEPGR</name>
<organism evidence="2 3">
    <name type="scientific">Nepenthes gracilis</name>
    <name type="common">Slender pitcher plant</name>
    <dbReference type="NCBI Taxonomy" id="150966"/>
    <lineage>
        <taxon>Eukaryota</taxon>
        <taxon>Viridiplantae</taxon>
        <taxon>Streptophyta</taxon>
        <taxon>Embryophyta</taxon>
        <taxon>Tracheophyta</taxon>
        <taxon>Spermatophyta</taxon>
        <taxon>Magnoliopsida</taxon>
        <taxon>eudicotyledons</taxon>
        <taxon>Gunneridae</taxon>
        <taxon>Pentapetalae</taxon>
        <taxon>Caryophyllales</taxon>
        <taxon>Nepenthaceae</taxon>
        <taxon>Nepenthes</taxon>
    </lineage>
</organism>
<dbReference type="Proteomes" id="UP001279734">
    <property type="component" value="Unassembled WGS sequence"/>
</dbReference>
<protein>
    <submittedName>
        <fullName evidence="2">Uncharacterized protein</fullName>
    </submittedName>
</protein>